<accession>A0A8D0DWX1</accession>
<evidence type="ECO:0000259" key="16">
    <source>
        <dbReference type="PROSITE" id="PS50868"/>
    </source>
</evidence>
<dbReference type="PANTHER" id="PTHR46223">
    <property type="entry name" value="HISTONE-LYSINE N-METHYLTRANSFERASE SUV39H"/>
    <property type="match status" value="1"/>
</dbReference>
<keyword evidence="3" id="KW-0158">Chromosome</keyword>
<protein>
    <recommendedName>
        <fullName evidence="13">Histone-lysine N-methyltransferase SETMAR</fullName>
        <ecNumber evidence="12">2.1.1.357</ecNumber>
    </recommendedName>
</protein>
<dbReference type="GO" id="GO:0140954">
    <property type="term" value="F:histone H3K36 dimethyltransferase activity"/>
    <property type="evidence" value="ECO:0007669"/>
    <property type="project" value="UniProtKB-EC"/>
</dbReference>
<evidence type="ECO:0000256" key="3">
    <source>
        <dbReference type="ARBA" id="ARBA00022454"/>
    </source>
</evidence>
<comment type="catalytic activity">
    <reaction evidence="11">
        <text>L-lysyl(36)-[histone H3] + 2 S-adenosyl-L-methionine = N(6),N(6)-dimethyl-L-lysyl(36)-[histone H3] + 2 S-adenosyl-L-homocysteine + 2 H(+)</text>
        <dbReference type="Rhea" id="RHEA:60308"/>
        <dbReference type="Rhea" id="RHEA-COMP:9785"/>
        <dbReference type="Rhea" id="RHEA-COMP:9787"/>
        <dbReference type="ChEBI" id="CHEBI:15378"/>
        <dbReference type="ChEBI" id="CHEBI:29969"/>
        <dbReference type="ChEBI" id="CHEBI:57856"/>
        <dbReference type="ChEBI" id="CHEBI:59789"/>
        <dbReference type="ChEBI" id="CHEBI:61976"/>
        <dbReference type="EC" id="2.1.1.357"/>
    </reaction>
</comment>
<evidence type="ECO:0000256" key="4">
    <source>
        <dbReference type="ARBA" id="ARBA00022603"/>
    </source>
</evidence>
<comment type="subcellular location">
    <subcellularLocation>
        <location evidence="2">Chromosome</location>
    </subcellularLocation>
    <subcellularLocation>
        <location evidence="1">Nucleus</location>
    </subcellularLocation>
</comment>
<dbReference type="InterPro" id="IPR050973">
    <property type="entry name" value="H3K9_Histone-Lys_N-MTase"/>
</dbReference>
<keyword evidence="18" id="KW-1185">Reference proteome</keyword>
<feature type="domain" description="Post-SET" evidence="16">
    <location>
        <begin position="256"/>
        <end position="272"/>
    </location>
</feature>
<evidence type="ECO:0000256" key="2">
    <source>
        <dbReference type="ARBA" id="ARBA00004286"/>
    </source>
</evidence>
<evidence type="ECO:0000256" key="1">
    <source>
        <dbReference type="ARBA" id="ARBA00004123"/>
    </source>
</evidence>
<keyword evidence="7" id="KW-0479">Metal-binding</keyword>
<evidence type="ECO:0000256" key="13">
    <source>
        <dbReference type="ARBA" id="ARBA00067917"/>
    </source>
</evidence>
<dbReference type="Proteomes" id="UP000694421">
    <property type="component" value="Unplaced"/>
</dbReference>
<dbReference type="GO" id="GO:0005694">
    <property type="term" value="C:chromosome"/>
    <property type="evidence" value="ECO:0007669"/>
    <property type="project" value="UniProtKB-SubCell"/>
</dbReference>
<dbReference type="InterPro" id="IPR001214">
    <property type="entry name" value="SET_dom"/>
</dbReference>
<dbReference type="SUPFAM" id="SSF82199">
    <property type="entry name" value="SET domain"/>
    <property type="match status" value="1"/>
</dbReference>
<feature type="domain" description="SET" evidence="14">
    <location>
        <begin position="111"/>
        <end position="235"/>
    </location>
</feature>
<dbReference type="GO" id="GO:0008270">
    <property type="term" value="F:zinc ion binding"/>
    <property type="evidence" value="ECO:0007669"/>
    <property type="project" value="InterPro"/>
</dbReference>
<evidence type="ECO:0000256" key="8">
    <source>
        <dbReference type="ARBA" id="ARBA00022833"/>
    </source>
</evidence>
<keyword evidence="9" id="KW-0156">Chromatin regulator</keyword>
<evidence type="ECO:0000256" key="9">
    <source>
        <dbReference type="ARBA" id="ARBA00022853"/>
    </source>
</evidence>
<name>A0A8D0DWX1_SALMN</name>
<dbReference type="GO" id="GO:0005634">
    <property type="term" value="C:nucleus"/>
    <property type="evidence" value="ECO:0007669"/>
    <property type="project" value="UniProtKB-SubCell"/>
</dbReference>
<keyword evidence="4" id="KW-0489">Methyltransferase</keyword>
<organism evidence="17 18">
    <name type="scientific">Salvator merianae</name>
    <name type="common">Argentine black and white tegu</name>
    <name type="synonym">Tupinambis merianae</name>
    <dbReference type="NCBI Taxonomy" id="96440"/>
    <lineage>
        <taxon>Eukaryota</taxon>
        <taxon>Metazoa</taxon>
        <taxon>Chordata</taxon>
        <taxon>Craniata</taxon>
        <taxon>Vertebrata</taxon>
        <taxon>Euteleostomi</taxon>
        <taxon>Lepidosauria</taxon>
        <taxon>Squamata</taxon>
        <taxon>Bifurcata</taxon>
        <taxon>Unidentata</taxon>
        <taxon>Episquamata</taxon>
        <taxon>Laterata</taxon>
        <taxon>Teiioidea</taxon>
        <taxon>Teiidae</taxon>
        <taxon>Salvator</taxon>
    </lineage>
</organism>
<dbReference type="PROSITE" id="PS50867">
    <property type="entry name" value="PRE_SET"/>
    <property type="match status" value="1"/>
</dbReference>
<dbReference type="PROSITE" id="PS50280">
    <property type="entry name" value="SET"/>
    <property type="match status" value="1"/>
</dbReference>
<dbReference type="EC" id="2.1.1.357" evidence="12"/>
<dbReference type="GO" id="GO:0032259">
    <property type="term" value="P:methylation"/>
    <property type="evidence" value="ECO:0007669"/>
    <property type="project" value="UniProtKB-KW"/>
</dbReference>
<reference evidence="17" key="2">
    <citation type="submission" date="2025-09" db="UniProtKB">
        <authorList>
            <consortium name="Ensembl"/>
        </authorList>
    </citation>
    <scope>IDENTIFICATION</scope>
</reference>
<dbReference type="OMA" id="VDSMVPK"/>
<keyword evidence="8" id="KW-0862">Zinc</keyword>
<proteinExistence type="predicted"/>
<evidence type="ECO:0000256" key="5">
    <source>
        <dbReference type="ARBA" id="ARBA00022679"/>
    </source>
</evidence>
<dbReference type="InterPro" id="IPR003616">
    <property type="entry name" value="Post-SET_dom"/>
</dbReference>
<reference evidence="17" key="1">
    <citation type="submission" date="2025-08" db="UniProtKB">
        <authorList>
            <consortium name="Ensembl"/>
        </authorList>
    </citation>
    <scope>IDENTIFICATION</scope>
</reference>
<dbReference type="SMART" id="SM00468">
    <property type="entry name" value="PreSET"/>
    <property type="match status" value="1"/>
</dbReference>
<dbReference type="SMART" id="SM00317">
    <property type="entry name" value="SET"/>
    <property type="match status" value="1"/>
</dbReference>
<dbReference type="AlphaFoldDB" id="A0A8D0DWX1"/>
<keyword evidence="6" id="KW-0949">S-adenosyl-L-methionine</keyword>
<dbReference type="PROSITE" id="PS50868">
    <property type="entry name" value="POST_SET"/>
    <property type="match status" value="1"/>
</dbReference>
<dbReference type="FunFam" id="2.170.270.10:FF:000041">
    <property type="entry name" value="Histone-lysine N-methyltransferase SETMAR"/>
    <property type="match status" value="1"/>
</dbReference>
<dbReference type="Ensembl" id="ENSSMRT00000026927.1">
    <property type="protein sequence ID" value="ENSSMRP00000023025.1"/>
    <property type="gene ID" value="ENSSMRG00000017868.1"/>
</dbReference>
<sequence>MELSRGLENLPVTVWPPLNEPLAFEYSPDHVTAEGGGPDPSEITLPGCNCHSPSCLPSMCACLHYGENYNNLCINCEGNGLDFSKPIFECNTMCQCGEMCQNRVVQRGLQFKLEVFKTTRKGWGVRTLEFIPKGRFVCEYAGEILNFREAYRRIRLQSSSDSNYIIVIREHLSNGQVIETFVDPTYIGNVGRFLNHSCEPNLIMVPVRIDSMVPKLALFAACDISANEELSYDYSGRYSNYFPFKKHEKLQEEEESKKTCYCEAKLCTGFLPYDRSLFCK</sequence>
<evidence type="ECO:0000259" key="14">
    <source>
        <dbReference type="PROSITE" id="PS50280"/>
    </source>
</evidence>
<keyword evidence="10" id="KW-0539">Nucleus</keyword>
<keyword evidence="5" id="KW-0808">Transferase</keyword>
<evidence type="ECO:0000259" key="15">
    <source>
        <dbReference type="PROSITE" id="PS50867"/>
    </source>
</evidence>
<evidence type="ECO:0000313" key="18">
    <source>
        <dbReference type="Proteomes" id="UP000694421"/>
    </source>
</evidence>
<dbReference type="PANTHER" id="PTHR46223:SF3">
    <property type="entry name" value="HISTONE-LYSINE N-METHYLTRANSFERASE SET-23"/>
    <property type="match status" value="1"/>
</dbReference>
<dbReference type="Pfam" id="PF00856">
    <property type="entry name" value="SET"/>
    <property type="match status" value="1"/>
</dbReference>
<dbReference type="Gene3D" id="2.170.270.10">
    <property type="entry name" value="SET domain"/>
    <property type="match status" value="1"/>
</dbReference>
<dbReference type="CDD" id="cd10544">
    <property type="entry name" value="SET_SETMAR"/>
    <property type="match status" value="1"/>
</dbReference>
<evidence type="ECO:0000256" key="7">
    <source>
        <dbReference type="ARBA" id="ARBA00022723"/>
    </source>
</evidence>
<evidence type="ECO:0000256" key="12">
    <source>
        <dbReference type="ARBA" id="ARBA00066810"/>
    </source>
</evidence>
<evidence type="ECO:0000256" key="10">
    <source>
        <dbReference type="ARBA" id="ARBA00023242"/>
    </source>
</evidence>
<evidence type="ECO:0000256" key="6">
    <source>
        <dbReference type="ARBA" id="ARBA00022691"/>
    </source>
</evidence>
<evidence type="ECO:0000256" key="11">
    <source>
        <dbReference type="ARBA" id="ARBA00050654"/>
    </source>
</evidence>
<evidence type="ECO:0000313" key="17">
    <source>
        <dbReference type="Ensembl" id="ENSSMRP00000023025.1"/>
    </source>
</evidence>
<dbReference type="GeneTree" id="ENSGT00940000162663"/>
<dbReference type="InterPro" id="IPR007728">
    <property type="entry name" value="Pre-SET_dom"/>
</dbReference>
<dbReference type="Pfam" id="PF05033">
    <property type="entry name" value="Pre-SET"/>
    <property type="match status" value="1"/>
</dbReference>
<dbReference type="InterPro" id="IPR046341">
    <property type="entry name" value="SET_dom_sf"/>
</dbReference>
<feature type="domain" description="Pre-SET" evidence="15">
    <location>
        <begin position="46"/>
        <end position="108"/>
    </location>
</feature>